<keyword evidence="8" id="KW-0378">Hydrolase</keyword>
<evidence type="ECO:0000256" key="13">
    <source>
        <dbReference type="ARBA" id="ARBA00051301"/>
    </source>
</evidence>
<dbReference type="PANTHER" id="PTHR43808">
    <property type="entry name" value="ACETYLORNITHINE DEACETYLASE"/>
    <property type="match status" value="1"/>
</dbReference>
<dbReference type="InterPro" id="IPR005941">
    <property type="entry name" value="DapE_proteobac"/>
</dbReference>
<evidence type="ECO:0000256" key="8">
    <source>
        <dbReference type="ARBA" id="ARBA00022801"/>
    </source>
</evidence>
<protein>
    <recommendedName>
        <fullName evidence="5 14">Succinyl-diaminopimelate desuccinylase</fullName>
        <ecNumber evidence="4 14">3.5.1.18</ecNumber>
    </recommendedName>
</protein>
<organism evidence="16 17">
    <name type="scientific">Micavibrio aeruginosavorus</name>
    <dbReference type="NCBI Taxonomy" id="349221"/>
    <lineage>
        <taxon>Bacteria</taxon>
        <taxon>Pseudomonadati</taxon>
        <taxon>Bdellovibrionota</taxon>
        <taxon>Bdellovibrionia</taxon>
        <taxon>Bdellovibrionales</taxon>
        <taxon>Pseudobdellovibrionaceae</taxon>
        <taxon>Micavibrio</taxon>
    </lineage>
</organism>
<evidence type="ECO:0000256" key="6">
    <source>
        <dbReference type="ARBA" id="ARBA00022605"/>
    </source>
</evidence>
<name>A0A2W5H9F0_9BACT</name>
<dbReference type="AlphaFoldDB" id="A0A2W5H9F0"/>
<dbReference type="InterPro" id="IPR011650">
    <property type="entry name" value="Peptidase_M20_dimer"/>
</dbReference>
<dbReference type="InterPro" id="IPR050072">
    <property type="entry name" value="Peptidase_M20A"/>
</dbReference>
<evidence type="ECO:0000313" key="17">
    <source>
        <dbReference type="Proteomes" id="UP000249739"/>
    </source>
</evidence>
<evidence type="ECO:0000256" key="7">
    <source>
        <dbReference type="ARBA" id="ARBA00022723"/>
    </source>
</evidence>
<evidence type="ECO:0000256" key="4">
    <source>
        <dbReference type="ARBA" id="ARBA00011921"/>
    </source>
</evidence>
<evidence type="ECO:0000256" key="9">
    <source>
        <dbReference type="ARBA" id="ARBA00022833"/>
    </source>
</evidence>
<dbReference type="GO" id="GO:0009014">
    <property type="term" value="F:succinyl-diaminopimelate desuccinylase activity"/>
    <property type="evidence" value="ECO:0007669"/>
    <property type="project" value="UniProtKB-UniRule"/>
</dbReference>
<sequence length="384" mass="41753">MIDPIDLTQRLIRCRSVTPADEGALQIVRDELSAMGFTIHDLRFEGDGSYPVDNIFARLGTESPHVCFLGHTDVVPPGRESDWTHPPFAAEIHDGVLYGRGAADMKSGVAAAIAGASRYLAEHPAFKGSISLLITGDEEADSINGSEKVIKWMEENGQVPDLALVAEPSNASDMGQTMRVGRRGSFHADLFITGKQGHSAYPDRFINPVEKMVKLLYALINLKLDDGSDLMPPSHIAITTADTGNPARNVVAARSSAHINVRFNDLWSPEKLEAKLRETLDSVGESYEMVSSCKADSFMTSSLEWADLVARAAEKVCGTRPAYDTGGGTSDGRFIARLCPVVEYGVITETNHQVDERMRVTDIESLTATYKEVLADLFSSNSFA</sequence>
<dbReference type="PANTHER" id="PTHR43808:SF31">
    <property type="entry name" value="N-ACETYL-L-CITRULLINE DEACETYLASE"/>
    <property type="match status" value="1"/>
</dbReference>
<comment type="pathway">
    <text evidence="1">Amino-acid biosynthesis; L-lysine biosynthesis via DAP pathway; LL-2,6-diaminopimelate from (S)-tetrahydrodipicolinate (succinylase route): step 3/3.</text>
</comment>
<dbReference type="UniPathway" id="UPA00034">
    <property type="reaction ID" value="UER00021"/>
</dbReference>
<evidence type="ECO:0000256" key="12">
    <source>
        <dbReference type="ARBA" id="ARBA00023285"/>
    </source>
</evidence>
<dbReference type="NCBIfam" id="NF009557">
    <property type="entry name" value="PRK13009.1"/>
    <property type="match status" value="1"/>
</dbReference>
<evidence type="ECO:0000256" key="11">
    <source>
        <dbReference type="ARBA" id="ARBA00023154"/>
    </source>
</evidence>
<accession>A0A2W5H9F0</accession>
<comment type="similarity">
    <text evidence="2">Belongs to the peptidase M20A family. DapE subfamily.</text>
</comment>
<dbReference type="InterPro" id="IPR002933">
    <property type="entry name" value="Peptidase_M20"/>
</dbReference>
<dbReference type="NCBIfam" id="TIGR01246">
    <property type="entry name" value="dapE_proteo"/>
    <property type="match status" value="1"/>
</dbReference>
<evidence type="ECO:0000256" key="2">
    <source>
        <dbReference type="ARBA" id="ARBA00006746"/>
    </source>
</evidence>
<comment type="catalytic activity">
    <reaction evidence="13">
        <text>N-succinyl-(2S,6S)-2,6-diaminopimelate + H2O = (2S,6S)-2,6-diaminopimelate + succinate</text>
        <dbReference type="Rhea" id="RHEA:22608"/>
        <dbReference type="ChEBI" id="CHEBI:15377"/>
        <dbReference type="ChEBI" id="CHEBI:30031"/>
        <dbReference type="ChEBI" id="CHEBI:57609"/>
        <dbReference type="ChEBI" id="CHEBI:58087"/>
        <dbReference type="EC" id="3.5.1.18"/>
    </reaction>
</comment>
<keyword evidence="12" id="KW-0170">Cobalt</keyword>
<dbReference type="EC" id="3.5.1.18" evidence="4 14"/>
<dbReference type="GO" id="GO:0046872">
    <property type="term" value="F:metal ion binding"/>
    <property type="evidence" value="ECO:0007669"/>
    <property type="project" value="UniProtKB-KW"/>
</dbReference>
<dbReference type="CDD" id="cd03891">
    <property type="entry name" value="M20_DapE_proteobac"/>
    <property type="match status" value="1"/>
</dbReference>
<evidence type="ECO:0000256" key="5">
    <source>
        <dbReference type="ARBA" id="ARBA00022391"/>
    </source>
</evidence>
<proteinExistence type="inferred from homology"/>
<reference evidence="16 17" key="1">
    <citation type="submission" date="2017-08" db="EMBL/GenBank/DDBJ databases">
        <title>Infants hospitalized years apart are colonized by the same room-sourced microbial strains.</title>
        <authorList>
            <person name="Brooks B."/>
            <person name="Olm M.R."/>
            <person name="Firek B.A."/>
            <person name="Baker R."/>
            <person name="Thomas B.C."/>
            <person name="Morowitz M.J."/>
            <person name="Banfield J.F."/>
        </authorList>
    </citation>
    <scope>NUCLEOTIDE SEQUENCE [LARGE SCALE GENOMIC DNA]</scope>
    <source>
        <strain evidence="16">S2_006_000_R2_64</strain>
    </source>
</reference>
<keyword evidence="6" id="KW-0028">Amino-acid biosynthesis</keyword>
<feature type="domain" description="Peptidase M20 dimerisation" evidence="15">
    <location>
        <begin position="180"/>
        <end position="287"/>
    </location>
</feature>
<dbReference type="InterPro" id="IPR036264">
    <property type="entry name" value="Bact_exopeptidase_dim_dom"/>
</dbReference>
<dbReference type="Pfam" id="PF01546">
    <property type="entry name" value="Peptidase_M20"/>
    <property type="match status" value="1"/>
</dbReference>
<keyword evidence="11" id="KW-0457">Lysine biosynthesis</keyword>
<comment type="caution">
    <text evidence="16">The sequence shown here is derived from an EMBL/GenBank/DDBJ whole genome shotgun (WGS) entry which is preliminary data.</text>
</comment>
<evidence type="ECO:0000313" key="16">
    <source>
        <dbReference type="EMBL" id="PZP54726.1"/>
    </source>
</evidence>
<dbReference type="SUPFAM" id="SSF53187">
    <property type="entry name" value="Zn-dependent exopeptidases"/>
    <property type="match status" value="1"/>
</dbReference>
<keyword evidence="10" id="KW-0220">Diaminopimelate biosynthesis</keyword>
<dbReference type="GO" id="GO:0019877">
    <property type="term" value="P:diaminopimelate biosynthetic process"/>
    <property type="evidence" value="ECO:0007669"/>
    <property type="project" value="UniProtKB-KW"/>
</dbReference>
<dbReference type="Gene3D" id="3.40.630.10">
    <property type="entry name" value="Zn peptidases"/>
    <property type="match status" value="2"/>
</dbReference>
<evidence type="ECO:0000256" key="3">
    <source>
        <dbReference type="ARBA" id="ARBA00011738"/>
    </source>
</evidence>
<keyword evidence="9" id="KW-0862">Zinc</keyword>
<evidence type="ECO:0000256" key="1">
    <source>
        <dbReference type="ARBA" id="ARBA00005130"/>
    </source>
</evidence>
<dbReference type="HAMAP" id="MF_01690">
    <property type="entry name" value="DapE"/>
    <property type="match status" value="1"/>
</dbReference>
<dbReference type="GO" id="GO:0009089">
    <property type="term" value="P:lysine biosynthetic process via diaminopimelate"/>
    <property type="evidence" value="ECO:0007669"/>
    <property type="project" value="UniProtKB-UniRule"/>
</dbReference>
<evidence type="ECO:0000256" key="10">
    <source>
        <dbReference type="ARBA" id="ARBA00022915"/>
    </source>
</evidence>
<keyword evidence="7" id="KW-0479">Metal-binding</keyword>
<dbReference type="Proteomes" id="UP000249739">
    <property type="component" value="Unassembled WGS sequence"/>
</dbReference>
<dbReference type="EMBL" id="QFOT01000114">
    <property type="protein sequence ID" value="PZP54726.1"/>
    <property type="molecule type" value="Genomic_DNA"/>
</dbReference>
<gene>
    <name evidence="16" type="ORF">DI586_09035</name>
</gene>
<dbReference type="GO" id="GO:0006526">
    <property type="term" value="P:L-arginine biosynthetic process"/>
    <property type="evidence" value="ECO:0007669"/>
    <property type="project" value="TreeGrafter"/>
</dbReference>
<dbReference type="Pfam" id="PF07687">
    <property type="entry name" value="M20_dimer"/>
    <property type="match status" value="1"/>
</dbReference>
<comment type="subunit">
    <text evidence="3">Homodimer.</text>
</comment>
<evidence type="ECO:0000259" key="15">
    <source>
        <dbReference type="Pfam" id="PF07687"/>
    </source>
</evidence>
<dbReference type="SUPFAM" id="SSF55031">
    <property type="entry name" value="Bacterial exopeptidase dimerisation domain"/>
    <property type="match status" value="1"/>
</dbReference>
<evidence type="ECO:0000256" key="14">
    <source>
        <dbReference type="NCBIfam" id="TIGR01246"/>
    </source>
</evidence>
<dbReference type="GO" id="GO:0008777">
    <property type="term" value="F:acetylornithine deacetylase activity"/>
    <property type="evidence" value="ECO:0007669"/>
    <property type="project" value="TreeGrafter"/>
</dbReference>